<feature type="domain" description="Radical SAM core" evidence="6">
    <location>
        <begin position="14"/>
        <end position="91"/>
    </location>
</feature>
<dbReference type="AlphaFoldDB" id="Q2WB54"/>
<keyword evidence="8" id="KW-1185">Reference proteome</keyword>
<dbReference type="Pfam" id="PF04055">
    <property type="entry name" value="Radical_SAM"/>
    <property type="match status" value="1"/>
</dbReference>
<dbReference type="HOGENOM" id="CLU_1179076_0_0_5"/>
<evidence type="ECO:0000313" key="8">
    <source>
        <dbReference type="Proteomes" id="UP000007058"/>
    </source>
</evidence>
<dbReference type="Gene3D" id="3.80.30.20">
    <property type="entry name" value="tm_1862 like domain"/>
    <property type="match status" value="1"/>
</dbReference>
<dbReference type="InterPro" id="IPR058240">
    <property type="entry name" value="rSAM_sf"/>
</dbReference>
<keyword evidence="4" id="KW-0408">Iron</keyword>
<comment type="cofactor">
    <cofactor evidence="1">
        <name>[4Fe-4S] cluster</name>
        <dbReference type="ChEBI" id="CHEBI:49883"/>
    </cofactor>
</comment>
<dbReference type="SUPFAM" id="SSF102114">
    <property type="entry name" value="Radical SAM enzymes"/>
    <property type="match status" value="1"/>
</dbReference>
<evidence type="ECO:0000256" key="3">
    <source>
        <dbReference type="ARBA" id="ARBA00022723"/>
    </source>
</evidence>
<dbReference type="InterPro" id="IPR051198">
    <property type="entry name" value="BchE-like"/>
</dbReference>
<dbReference type="GO" id="GO:0051536">
    <property type="term" value="F:iron-sulfur cluster binding"/>
    <property type="evidence" value="ECO:0007669"/>
    <property type="project" value="UniProtKB-KW"/>
</dbReference>
<reference evidence="7 8" key="1">
    <citation type="journal article" date="2005" name="DNA Res.">
        <title>Complete genome sequence of the facultative anaerobic magnetotactic bacterium Magnetospirillum sp. strain AMB-1.</title>
        <authorList>
            <person name="Matsunaga T."/>
            <person name="Okamura Y."/>
            <person name="Fukuda Y."/>
            <person name="Wahyudi A.T."/>
            <person name="Murase Y."/>
            <person name="Takeyama H."/>
        </authorList>
    </citation>
    <scope>NUCLEOTIDE SEQUENCE [LARGE SCALE GENOMIC DNA]</scope>
    <source>
        <strain evidence="8">ATCC 700264 / AMB-1</strain>
    </source>
</reference>
<dbReference type="GO" id="GO:0003824">
    <property type="term" value="F:catalytic activity"/>
    <property type="evidence" value="ECO:0007669"/>
    <property type="project" value="InterPro"/>
</dbReference>
<name>Q2WB54_PARM1</name>
<evidence type="ECO:0000256" key="5">
    <source>
        <dbReference type="ARBA" id="ARBA00023014"/>
    </source>
</evidence>
<evidence type="ECO:0000256" key="2">
    <source>
        <dbReference type="ARBA" id="ARBA00022691"/>
    </source>
</evidence>
<dbReference type="KEGG" id="mag:amb0117"/>
<sequence>MEFRGARINELAKMDDDFLDLMCRAGGRVLMVGVESGSDRILQKFQKGITRAQVIEVNRKLARFPQLVCMYNMLYGAPGETYEDLLETKNLILQLMNENPSAYVGAGGDWKPIPGTQLVEIAKQEFGFKEPSTIDEWIEIDTSDATEKIRHPWYTDRQDNLIRVLQAGVFVIDRKFIKESAKNKTLVYRVIRTLARIYRPFAMARLNHDIYWLPIEYDLMRIAGRVVASLKKQAA</sequence>
<dbReference type="GO" id="GO:0046872">
    <property type="term" value="F:metal ion binding"/>
    <property type="evidence" value="ECO:0007669"/>
    <property type="project" value="UniProtKB-KW"/>
</dbReference>
<keyword evidence="5" id="KW-0411">Iron-sulfur</keyword>
<evidence type="ECO:0000256" key="4">
    <source>
        <dbReference type="ARBA" id="ARBA00023004"/>
    </source>
</evidence>
<evidence type="ECO:0000313" key="7">
    <source>
        <dbReference type="EMBL" id="BAE48921.1"/>
    </source>
</evidence>
<dbReference type="PANTHER" id="PTHR43409:SF7">
    <property type="entry name" value="BLL1977 PROTEIN"/>
    <property type="match status" value="1"/>
</dbReference>
<accession>Q2WB54</accession>
<organism evidence="7 8">
    <name type="scientific">Paramagnetospirillum magneticum (strain ATCC 700264 / AMB-1)</name>
    <name type="common">Magnetospirillum magneticum</name>
    <dbReference type="NCBI Taxonomy" id="342108"/>
    <lineage>
        <taxon>Bacteria</taxon>
        <taxon>Pseudomonadati</taxon>
        <taxon>Pseudomonadota</taxon>
        <taxon>Alphaproteobacteria</taxon>
        <taxon>Rhodospirillales</taxon>
        <taxon>Magnetospirillaceae</taxon>
        <taxon>Paramagnetospirillum</taxon>
    </lineage>
</organism>
<dbReference type="STRING" id="342108.amb0117"/>
<protein>
    <recommendedName>
        <fullName evidence="6">Radical SAM core domain-containing protein</fullName>
    </recommendedName>
</protein>
<evidence type="ECO:0000256" key="1">
    <source>
        <dbReference type="ARBA" id="ARBA00001966"/>
    </source>
</evidence>
<dbReference type="EMBL" id="AP007255">
    <property type="protein sequence ID" value="BAE48921.1"/>
    <property type="molecule type" value="Genomic_DNA"/>
</dbReference>
<gene>
    <name evidence="7" type="ordered locus">amb0117</name>
</gene>
<keyword evidence="3" id="KW-0479">Metal-binding</keyword>
<dbReference type="Proteomes" id="UP000007058">
    <property type="component" value="Chromosome"/>
</dbReference>
<dbReference type="InterPro" id="IPR023404">
    <property type="entry name" value="rSAM_horseshoe"/>
</dbReference>
<dbReference type="InterPro" id="IPR007197">
    <property type="entry name" value="rSAM"/>
</dbReference>
<proteinExistence type="predicted"/>
<evidence type="ECO:0000259" key="6">
    <source>
        <dbReference type="Pfam" id="PF04055"/>
    </source>
</evidence>
<keyword evidence="2" id="KW-0949">S-adenosyl-L-methionine</keyword>
<dbReference type="PANTHER" id="PTHR43409">
    <property type="entry name" value="ANAEROBIC MAGNESIUM-PROTOPORPHYRIN IX MONOMETHYL ESTER CYCLASE-RELATED"/>
    <property type="match status" value="1"/>
</dbReference>